<name>A0ABS9CMR2_9FIRM</name>
<gene>
    <name evidence="1" type="ORF">JQM67_06580</name>
</gene>
<reference evidence="1 2" key="1">
    <citation type="submission" date="2020-12" db="EMBL/GenBank/DDBJ databases">
        <title>Whole genome sequences of gut porcine anaerobes.</title>
        <authorList>
            <person name="Kubasova T."/>
            <person name="Jahodarova E."/>
            <person name="Rychlik I."/>
        </authorList>
    </citation>
    <scope>NUCLEOTIDE SEQUENCE [LARGE SCALE GENOMIC DNA]</scope>
    <source>
        <strain evidence="1 2">An867</strain>
    </source>
</reference>
<organism evidence="1 2">
    <name type="scientific">Anaeromassilibacillus senegalensis</name>
    <dbReference type="NCBI Taxonomy" id="1673717"/>
    <lineage>
        <taxon>Bacteria</taxon>
        <taxon>Bacillati</taxon>
        <taxon>Bacillota</taxon>
        <taxon>Clostridia</taxon>
        <taxon>Eubacteriales</taxon>
        <taxon>Acutalibacteraceae</taxon>
        <taxon>Anaeromassilibacillus</taxon>
    </lineage>
</organism>
<sequence>MHFRKAKAEKAPGARRRMRRVVCIVAAVYALILLAATVYSQTGYVERLPAVALAKIENGMVLRKSMTRDTSGTYTMYTVVRERGPWGMRYIVRQTIIKDYEPVDNRCIYVPIAESIRGPLAVPLSANQPLYDGMEVRIVDGTPVWTEDVEAGAEPTAEP</sequence>
<dbReference type="EMBL" id="JAFBIT010000002">
    <property type="protein sequence ID" value="MCF2652263.1"/>
    <property type="molecule type" value="Genomic_DNA"/>
</dbReference>
<dbReference type="Proteomes" id="UP001299220">
    <property type="component" value="Unassembled WGS sequence"/>
</dbReference>
<comment type="caution">
    <text evidence="1">The sequence shown here is derived from an EMBL/GenBank/DDBJ whole genome shotgun (WGS) entry which is preliminary data.</text>
</comment>
<accession>A0ABS9CMR2</accession>
<proteinExistence type="predicted"/>
<keyword evidence="2" id="KW-1185">Reference proteome</keyword>
<protein>
    <recommendedName>
        <fullName evidence="3">DUF3592 domain-containing protein</fullName>
    </recommendedName>
</protein>
<evidence type="ECO:0008006" key="3">
    <source>
        <dbReference type="Google" id="ProtNLM"/>
    </source>
</evidence>
<evidence type="ECO:0000313" key="1">
    <source>
        <dbReference type="EMBL" id="MCF2652263.1"/>
    </source>
</evidence>
<dbReference type="RefSeq" id="WP_235323323.1">
    <property type="nucleotide sequence ID" value="NZ_JAFBIT010000002.1"/>
</dbReference>
<evidence type="ECO:0000313" key="2">
    <source>
        <dbReference type="Proteomes" id="UP001299220"/>
    </source>
</evidence>